<evidence type="ECO:0000313" key="1">
    <source>
        <dbReference type="EMBL" id="CDW88653.1"/>
    </source>
</evidence>
<accession>A0A078B538</accession>
<dbReference type="AlphaFoldDB" id="A0A078B538"/>
<dbReference type="Pfam" id="PF03232">
    <property type="entry name" value="COQ7"/>
    <property type="match status" value="1"/>
</dbReference>
<evidence type="ECO:0000313" key="2">
    <source>
        <dbReference type="Proteomes" id="UP000039865"/>
    </source>
</evidence>
<organism evidence="1 2">
    <name type="scientific">Stylonychia lemnae</name>
    <name type="common">Ciliate</name>
    <dbReference type="NCBI Taxonomy" id="5949"/>
    <lineage>
        <taxon>Eukaryota</taxon>
        <taxon>Sar</taxon>
        <taxon>Alveolata</taxon>
        <taxon>Ciliophora</taxon>
        <taxon>Intramacronucleata</taxon>
        <taxon>Spirotrichea</taxon>
        <taxon>Stichotrichia</taxon>
        <taxon>Sporadotrichida</taxon>
        <taxon>Oxytrichidae</taxon>
        <taxon>Stylonychinae</taxon>
        <taxon>Stylonychia</taxon>
    </lineage>
</organism>
<protein>
    <submittedName>
        <fullName evidence="1">Ubiquinone biosynthesis protein coq7 homolog</fullName>
    </submittedName>
</protein>
<dbReference type="OrthoDB" id="275371at2759"/>
<keyword evidence="2" id="KW-1185">Reference proteome</keyword>
<dbReference type="EMBL" id="CCKQ01016779">
    <property type="protein sequence ID" value="CDW88653.1"/>
    <property type="molecule type" value="Genomic_DNA"/>
</dbReference>
<dbReference type="PANTHER" id="PTHR11237">
    <property type="entry name" value="COENZYME Q10 BIOSYNTHESIS PROTEIN 7"/>
    <property type="match status" value="1"/>
</dbReference>
<name>A0A078B538_STYLE</name>
<dbReference type="PANTHER" id="PTHR11237:SF4">
    <property type="entry name" value="5-DEMETHOXYUBIQUINONE HYDROXYLASE, MITOCHONDRIAL"/>
    <property type="match status" value="1"/>
</dbReference>
<gene>
    <name evidence="1" type="primary">Contig17682.g18795</name>
    <name evidence="1" type="ORF">STYLEM_17776</name>
</gene>
<dbReference type="InParanoid" id="A0A078B538"/>
<proteinExistence type="predicted"/>
<dbReference type="GO" id="GO:0006744">
    <property type="term" value="P:ubiquinone biosynthetic process"/>
    <property type="evidence" value="ECO:0007669"/>
    <property type="project" value="InterPro"/>
</dbReference>
<dbReference type="Proteomes" id="UP000039865">
    <property type="component" value="Unassembled WGS sequence"/>
</dbReference>
<dbReference type="InterPro" id="IPR011566">
    <property type="entry name" value="Ubq_synth_Coq7"/>
</dbReference>
<reference evidence="1 2" key="1">
    <citation type="submission" date="2014-06" db="EMBL/GenBank/DDBJ databases">
        <authorList>
            <person name="Swart Estienne"/>
        </authorList>
    </citation>
    <scope>NUCLEOTIDE SEQUENCE [LARGE SCALE GENOMIC DNA]</scope>
    <source>
        <strain evidence="1 2">130c</strain>
    </source>
</reference>
<dbReference type="GO" id="GO:0008682">
    <property type="term" value="F:3-demethoxyubiquinol 3-hydroxylase activity"/>
    <property type="evidence" value="ECO:0007669"/>
    <property type="project" value="TreeGrafter"/>
</dbReference>
<sequence>MISKSARRVQNHLRAQTTQIQLFSTKNDENLTSSKSWNDYIFSTVEVGVKTAQQFQEFLFPPDLQKESTKEEIIQEIHRSNHLARYTTKFMTENIDYYTNIYAKSTEDQKFIDEMRTNQEKDIKEIESEMPYARTRPSILIPTAKVFGILSATASALLGTEKTNVLLYSIEKGIQDENDEQLRILNEQDIKDEELRKQIIQLRDRSYDQFAQNNKKIDVEQIKKENGLSYAIYQTGTWATTAAMRLSRKL</sequence>
<keyword evidence="1" id="KW-0830">Ubiquinone</keyword>
<dbReference type="GO" id="GO:0005743">
    <property type="term" value="C:mitochondrial inner membrane"/>
    <property type="evidence" value="ECO:0007669"/>
    <property type="project" value="TreeGrafter"/>
</dbReference>